<keyword evidence="4" id="KW-1185">Reference proteome</keyword>
<accession>A0A7M7KW25</accession>
<protein>
    <recommendedName>
        <fullName evidence="2">JMY/WHAMM middle domain-containing protein</fullName>
    </recommendedName>
</protein>
<dbReference type="InterPro" id="IPR031738">
    <property type="entry name" value="JMY/WHAMM"/>
</dbReference>
<name>A0A7M7KW25_VARDE</name>
<dbReference type="KEGG" id="vde:111255309"/>
<dbReference type="InParanoid" id="A0A7M7KW25"/>
<dbReference type="OrthoDB" id="6284683at2759"/>
<dbReference type="Proteomes" id="UP000594260">
    <property type="component" value="Unplaced"/>
</dbReference>
<evidence type="ECO:0000313" key="3">
    <source>
        <dbReference type="EnsemblMetazoa" id="XP_022672870"/>
    </source>
</evidence>
<evidence type="ECO:0000259" key="2">
    <source>
        <dbReference type="Pfam" id="PF15871"/>
    </source>
</evidence>
<proteinExistence type="predicted"/>
<evidence type="ECO:0000313" key="4">
    <source>
        <dbReference type="Proteomes" id="UP000594260"/>
    </source>
</evidence>
<evidence type="ECO:0000256" key="1">
    <source>
        <dbReference type="SAM" id="Coils"/>
    </source>
</evidence>
<feature type="coiled-coil region" evidence="1">
    <location>
        <begin position="332"/>
        <end position="366"/>
    </location>
</feature>
<reference evidence="3" key="1">
    <citation type="submission" date="2021-01" db="UniProtKB">
        <authorList>
            <consortium name="EnsemblMetazoa"/>
        </authorList>
    </citation>
    <scope>IDENTIFICATION</scope>
</reference>
<dbReference type="Pfam" id="PF15871">
    <property type="entry name" value="JMY"/>
    <property type="match status" value="1"/>
</dbReference>
<dbReference type="GeneID" id="111255309"/>
<feature type="domain" description="JMY/WHAMM middle" evidence="2">
    <location>
        <begin position="237"/>
        <end position="386"/>
    </location>
</feature>
<dbReference type="OMA" id="TEWQGHY"/>
<sequence length="525" mass="59080">MLSDSWTDCVAHLVSCTQYPFRFELGTVMSAMVEARVQALLQAPSSPPRRVPMLPTSGGAQLNVDWEPQKKRFALSLQSKRSHRAQLSATELHAAHRDLRKAQPSLDELFPAKLAPRTCSEAQPVCAELKRYLKAVLEGCGATLVAWVFFSAEDVPYAELDPAVDDLQRRILEDELRRGREEMARVLEAKETLGLDTAYTMEDEVVTNISLALGELFNFRMSTFAEMHDLATGGRSTQWRERADSAQQSVDELTIVYHAACLELLGGQRDRMKRDLRALEFSRWSESQQNRFLKLSAFVSQERLRWMIAVRTNKRREYDRLAAGSSPKKQDRSLIEAKKEIYEHLLKILQEEENLLKKQKAIMEKIATGNADPEDFGDATEDVEELELIYGKRNLLNMSEVAVRLSSIYQRRAILRNKVQTCQNILNKGGFRDSSVSFTGRLSGDSSGCMSLATPSEEALEAARRNTLAALREYHRGGHGSVSATPMLRLDTTSRGLTHMHNNNNNNNNNISDTCINQVKAASLS</sequence>
<dbReference type="EnsemblMetazoa" id="XM_022817135">
    <property type="protein sequence ID" value="XP_022672870"/>
    <property type="gene ID" value="LOC111255309"/>
</dbReference>
<dbReference type="AlphaFoldDB" id="A0A7M7KW25"/>
<organism evidence="3 4">
    <name type="scientific">Varroa destructor</name>
    <name type="common">Honeybee mite</name>
    <dbReference type="NCBI Taxonomy" id="109461"/>
    <lineage>
        <taxon>Eukaryota</taxon>
        <taxon>Metazoa</taxon>
        <taxon>Ecdysozoa</taxon>
        <taxon>Arthropoda</taxon>
        <taxon>Chelicerata</taxon>
        <taxon>Arachnida</taxon>
        <taxon>Acari</taxon>
        <taxon>Parasitiformes</taxon>
        <taxon>Mesostigmata</taxon>
        <taxon>Gamasina</taxon>
        <taxon>Dermanyssoidea</taxon>
        <taxon>Varroidae</taxon>
        <taxon>Varroa</taxon>
    </lineage>
</organism>
<dbReference type="RefSeq" id="XP_022672870.1">
    <property type="nucleotide sequence ID" value="XM_022817135.1"/>
</dbReference>
<keyword evidence="1" id="KW-0175">Coiled coil</keyword>